<proteinExistence type="predicted"/>
<dbReference type="EMBL" id="JBHLUD010000001">
    <property type="protein sequence ID" value="MFC0540649.1"/>
    <property type="molecule type" value="Genomic_DNA"/>
</dbReference>
<gene>
    <name evidence="1" type="ORF">ACFFH7_04100</name>
</gene>
<keyword evidence="2" id="KW-1185">Reference proteome</keyword>
<reference evidence="1 2" key="1">
    <citation type="submission" date="2024-09" db="EMBL/GenBank/DDBJ databases">
        <authorList>
            <person name="Sun Q."/>
            <person name="Mori K."/>
        </authorList>
    </citation>
    <scope>NUCLEOTIDE SEQUENCE [LARGE SCALE GENOMIC DNA]</scope>
    <source>
        <strain evidence="1 2">TBRC 1432</strain>
    </source>
</reference>
<comment type="caution">
    <text evidence="1">The sequence shown here is derived from an EMBL/GenBank/DDBJ whole genome shotgun (WGS) entry which is preliminary data.</text>
</comment>
<accession>A0ABV6MK33</accession>
<dbReference type="RefSeq" id="WP_273939460.1">
    <property type="nucleotide sequence ID" value="NZ_CP097263.1"/>
</dbReference>
<protein>
    <submittedName>
        <fullName evidence="1">Uncharacterized protein</fullName>
    </submittedName>
</protein>
<evidence type="ECO:0000313" key="2">
    <source>
        <dbReference type="Proteomes" id="UP001589810"/>
    </source>
</evidence>
<sequence length="127" mass="13591">MSNDMIAMLRTLTKHVDRNGLADSIVSVRISFGEFDLSVKDYEVGMAVILGRWADLLGEVTITAKPSSGGYDYVHVKLAGRIDDYPANVTWVASGEQAAGLRRLLGLAEQPAYPLDLAALADLPAAA</sequence>
<name>A0ABV6MK33_9PSEU</name>
<evidence type="ECO:0000313" key="1">
    <source>
        <dbReference type="EMBL" id="MFC0540649.1"/>
    </source>
</evidence>
<organism evidence="1 2">
    <name type="scientific">Kutzneria chonburiensis</name>
    <dbReference type="NCBI Taxonomy" id="1483604"/>
    <lineage>
        <taxon>Bacteria</taxon>
        <taxon>Bacillati</taxon>
        <taxon>Actinomycetota</taxon>
        <taxon>Actinomycetes</taxon>
        <taxon>Pseudonocardiales</taxon>
        <taxon>Pseudonocardiaceae</taxon>
        <taxon>Kutzneria</taxon>
    </lineage>
</organism>
<dbReference type="Proteomes" id="UP001589810">
    <property type="component" value="Unassembled WGS sequence"/>
</dbReference>